<feature type="region of interest" description="Disordered" evidence="13">
    <location>
        <begin position="95"/>
        <end position="169"/>
    </location>
</feature>
<keyword evidence="9" id="KW-0378">Hydrolase</keyword>
<proteinExistence type="inferred from homology"/>
<feature type="compositionally biased region" description="Basic and acidic residues" evidence="13">
    <location>
        <begin position="503"/>
        <end position="512"/>
    </location>
</feature>
<keyword evidence="7" id="KW-0690">Ribosome biogenesis</keyword>
<evidence type="ECO:0000256" key="13">
    <source>
        <dbReference type="SAM" id="MobiDB-lite"/>
    </source>
</evidence>
<organism evidence="15 16">
    <name type="scientific">Penicillium salamii</name>
    <dbReference type="NCBI Taxonomy" id="1612424"/>
    <lineage>
        <taxon>Eukaryota</taxon>
        <taxon>Fungi</taxon>
        <taxon>Dikarya</taxon>
        <taxon>Ascomycota</taxon>
        <taxon>Pezizomycotina</taxon>
        <taxon>Eurotiomycetes</taxon>
        <taxon>Eurotiomycetidae</taxon>
        <taxon>Eurotiales</taxon>
        <taxon>Aspergillaceae</taxon>
        <taxon>Penicillium</taxon>
    </lineage>
</organism>
<accession>A0A9W4JBD9</accession>
<dbReference type="GO" id="GO:0005654">
    <property type="term" value="C:nucleoplasm"/>
    <property type="evidence" value="ECO:0007669"/>
    <property type="project" value="UniProtKB-SubCell"/>
</dbReference>
<dbReference type="GO" id="GO:0000027">
    <property type="term" value="P:ribosomal large subunit assembly"/>
    <property type="evidence" value="ECO:0007669"/>
    <property type="project" value="TreeGrafter"/>
</dbReference>
<keyword evidence="11" id="KW-0539">Nucleus</keyword>
<comment type="similarity">
    <text evidence="4">Belongs to the REXO4 family.</text>
</comment>
<feature type="region of interest" description="Disordered" evidence="13">
    <location>
        <begin position="1"/>
        <end position="23"/>
    </location>
</feature>
<comment type="function">
    <text evidence="12">Exoribonuclease involved in ribosome biosynthesis. Involved in the processing of ITS1, the internal transcribed spacer localized between the 18S and 5.8S rRNAs.</text>
</comment>
<dbReference type="GO" id="GO:0006364">
    <property type="term" value="P:rRNA processing"/>
    <property type="evidence" value="ECO:0007669"/>
    <property type="project" value="InterPro"/>
</dbReference>
<dbReference type="AlphaFoldDB" id="A0A9W4JBD9"/>
<feature type="compositionally biased region" description="Basic residues" evidence="13">
    <location>
        <begin position="706"/>
        <end position="717"/>
    </location>
</feature>
<dbReference type="CDD" id="cd06144">
    <property type="entry name" value="REX4_like"/>
    <property type="match status" value="1"/>
</dbReference>
<reference evidence="15" key="1">
    <citation type="submission" date="2021-07" db="EMBL/GenBank/DDBJ databases">
        <authorList>
            <person name="Branca A.L. A."/>
        </authorList>
    </citation>
    <scope>NUCLEOTIDE SEQUENCE</scope>
</reference>
<feature type="compositionally biased region" description="Basic and acidic residues" evidence="13">
    <location>
        <begin position="437"/>
        <end position="470"/>
    </location>
</feature>
<feature type="compositionally biased region" description="Basic and acidic residues" evidence="13">
    <location>
        <begin position="227"/>
        <end position="259"/>
    </location>
</feature>
<dbReference type="FunFam" id="3.30.420.10:FF:000007">
    <property type="entry name" value="Interferon-stimulated exonuclease gene 20"/>
    <property type="match status" value="1"/>
</dbReference>
<evidence type="ECO:0000256" key="6">
    <source>
        <dbReference type="ARBA" id="ARBA00018339"/>
    </source>
</evidence>
<evidence type="ECO:0000256" key="2">
    <source>
        <dbReference type="ARBA" id="ARBA00004642"/>
    </source>
</evidence>
<keyword evidence="8" id="KW-0540">Nuclease</keyword>
<evidence type="ECO:0000313" key="16">
    <source>
        <dbReference type="Proteomes" id="UP001152592"/>
    </source>
</evidence>
<dbReference type="GO" id="GO:0008408">
    <property type="term" value="F:3'-5' exonuclease activity"/>
    <property type="evidence" value="ECO:0007669"/>
    <property type="project" value="InterPro"/>
</dbReference>
<dbReference type="PANTHER" id="PTHR14211:SF7">
    <property type="entry name" value="RIBOSOME BIOGENESIS PROTEIN NOP53"/>
    <property type="match status" value="1"/>
</dbReference>
<evidence type="ECO:0000256" key="7">
    <source>
        <dbReference type="ARBA" id="ARBA00022517"/>
    </source>
</evidence>
<feature type="compositionally biased region" description="Basic residues" evidence="13">
    <location>
        <begin position="14"/>
        <end position="23"/>
    </location>
</feature>
<dbReference type="EMBL" id="CAJVPD010000238">
    <property type="protein sequence ID" value="CAG8383380.1"/>
    <property type="molecule type" value="Genomic_DNA"/>
</dbReference>
<dbReference type="Pfam" id="PF07767">
    <property type="entry name" value="Nop53"/>
    <property type="match status" value="1"/>
</dbReference>
<dbReference type="InterPro" id="IPR037431">
    <property type="entry name" value="REX4_DEDDh_dom"/>
</dbReference>
<keyword evidence="10" id="KW-0269">Exonuclease</keyword>
<feature type="compositionally biased region" description="Basic and acidic residues" evidence="13">
    <location>
        <begin position="695"/>
        <end position="705"/>
    </location>
</feature>
<dbReference type="OrthoDB" id="5072at2759"/>
<evidence type="ECO:0000256" key="8">
    <source>
        <dbReference type="ARBA" id="ARBA00022722"/>
    </source>
</evidence>
<evidence type="ECO:0000259" key="14">
    <source>
        <dbReference type="SMART" id="SM00479"/>
    </source>
</evidence>
<evidence type="ECO:0000256" key="5">
    <source>
        <dbReference type="ARBA" id="ARBA00016937"/>
    </source>
</evidence>
<dbReference type="SUPFAM" id="SSF53098">
    <property type="entry name" value="Ribonuclease H-like"/>
    <property type="match status" value="1"/>
</dbReference>
<dbReference type="InterPro" id="IPR013520">
    <property type="entry name" value="Ribonucl_H"/>
</dbReference>
<dbReference type="GO" id="GO:0005730">
    <property type="term" value="C:nucleolus"/>
    <property type="evidence" value="ECO:0007669"/>
    <property type="project" value="UniProtKB-SubCell"/>
</dbReference>
<evidence type="ECO:0000256" key="4">
    <source>
        <dbReference type="ARBA" id="ARBA00010489"/>
    </source>
</evidence>
<evidence type="ECO:0000256" key="9">
    <source>
        <dbReference type="ARBA" id="ARBA00022801"/>
    </source>
</evidence>
<dbReference type="InterPro" id="IPR036397">
    <property type="entry name" value="RNaseH_sf"/>
</dbReference>
<dbReference type="PANTHER" id="PTHR14211">
    <property type="entry name" value="GLIOMA SUPPRESSOR CANDIDATE REGION GENE 2"/>
    <property type="match status" value="1"/>
</dbReference>
<dbReference type="SMART" id="SM00479">
    <property type="entry name" value="EXOIII"/>
    <property type="match status" value="1"/>
</dbReference>
<feature type="region of interest" description="Disordered" evidence="13">
    <location>
        <begin position="227"/>
        <end position="362"/>
    </location>
</feature>
<evidence type="ECO:0000256" key="3">
    <source>
        <dbReference type="ARBA" id="ARBA00008838"/>
    </source>
</evidence>
<evidence type="ECO:0000313" key="15">
    <source>
        <dbReference type="EMBL" id="CAG8383380.1"/>
    </source>
</evidence>
<comment type="similarity">
    <text evidence="3">Belongs to the NOP53 family.</text>
</comment>
<feature type="domain" description="Exonuclease" evidence="14">
    <location>
        <begin position="521"/>
        <end position="683"/>
    </location>
</feature>
<feature type="compositionally biased region" description="Basic and acidic residues" evidence="13">
    <location>
        <begin position="296"/>
        <end position="319"/>
    </location>
</feature>
<sequence length="717" mass="81696">MSTSVEAPKQFKQPSRKGKKAWRKNVDVTDVQEGLRQLTDAEIKGGLVTEKASDDLFIIDKTGNEDVRKSIAKKHKPLKADEILLKRSMIPALDGRKRGNANVTDGVIEPKTKKPKSDWVSQKEYQRLKNVARDANPLGKKTENEFYDPWAEEAEPSTTYDDPRFDFLQKPKPKVEPVTLKHAPISLAANGKAVPSVKMPHAGTSYNPVFEEWDRLLETHGAQAVEAEKKRLEEEAKEAEKQRLIEEARHDDGEVKSDDESAWEGFESEYEKSEWLNKKRPERKTKVQRNKIKRRKEAERKAKWEAQTQKREAQAEHIAKITAELAQKEKDGENQSDADDSEDGDDTVLRRKTFGGKKAVPEQPLELVLPDELQDSLRLLKPEGNLLDDRFRTLIVQGKLESRTPITQARKAKRKITEKWTAKDFRTGNWKKLQATLKKDAPKRKSSDRDADDKKRKLAEKKKPYRDSKPPLKRKRMSETESDSTTPATRRKSNVEAPVKTETSSRYKENEGRSSTAELGKYVAMDCEMVGVGPNPDHDSVLARVSVVNFNGDQIYDSYVRPKEMVTDWRTHVSGIAPKHMVEARTLEGVQKEIAEIMSGRILVGHAVSNDLDALLLGHPKRDIRDTSKHPPYRKIAGGGSPRLKVLAEEFLGLKIQDGAHSSVEDARATMALYRREKDAFEREHLKKWPARMIADPREKGEGEKKKKKKKKTTRKR</sequence>
<feature type="compositionally biased region" description="Basic and acidic residues" evidence="13">
    <location>
        <begin position="269"/>
        <end position="279"/>
    </location>
</feature>
<gene>
    <name evidence="15" type="ORF">PSALAMII_LOCUS5965</name>
</gene>
<evidence type="ECO:0000256" key="1">
    <source>
        <dbReference type="ARBA" id="ARBA00004604"/>
    </source>
</evidence>
<dbReference type="GO" id="GO:0008097">
    <property type="term" value="F:5S rRNA binding"/>
    <property type="evidence" value="ECO:0007669"/>
    <property type="project" value="TreeGrafter"/>
</dbReference>
<evidence type="ECO:0000256" key="10">
    <source>
        <dbReference type="ARBA" id="ARBA00022839"/>
    </source>
</evidence>
<evidence type="ECO:0000256" key="11">
    <source>
        <dbReference type="ARBA" id="ARBA00023242"/>
    </source>
</evidence>
<dbReference type="Gene3D" id="3.30.420.10">
    <property type="entry name" value="Ribonuclease H-like superfamily/Ribonuclease H"/>
    <property type="match status" value="1"/>
</dbReference>
<feature type="compositionally biased region" description="Basic residues" evidence="13">
    <location>
        <begin position="280"/>
        <end position="295"/>
    </location>
</feature>
<feature type="region of interest" description="Disordered" evidence="13">
    <location>
        <begin position="431"/>
        <end position="515"/>
    </location>
</feature>
<feature type="compositionally biased region" description="Basic and acidic residues" evidence="13">
    <location>
        <begin position="108"/>
        <end position="117"/>
    </location>
</feature>
<protein>
    <recommendedName>
        <fullName evidence="5">RNA exonuclease 4</fullName>
    </recommendedName>
    <alternativeName>
        <fullName evidence="6">Ribosome biogenesis protein NOP53</fullName>
    </alternativeName>
</protein>
<dbReference type="InterPro" id="IPR012337">
    <property type="entry name" value="RNaseH-like_sf"/>
</dbReference>
<feature type="compositionally biased region" description="Acidic residues" evidence="13">
    <location>
        <begin position="334"/>
        <end position="346"/>
    </location>
</feature>
<name>A0A9W4JBD9_9EURO</name>
<dbReference type="InterPro" id="IPR011687">
    <property type="entry name" value="Nop53/GLTSCR2"/>
</dbReference>
<evidence type="ECO:0000256" key="12">
    <source>
        <dbReference type="ARBA" id="ARBA00025599"/>
    </source>
</evidence>
<feature type="region of interest" description="Disordered" evidence="13">
    <location>
        <begin position="686"/>
        <end position="717"/>
    </location>
</feature>
<comment type="subcellular location">
    <subcellularLocation>
        <location evidence="1">Nucleus</location>
        <location evidence="1">Nucleolus</location>
    </subcellularLocation>
    <subcellularLocation>
        <location evidence="2">Nucleus</location>
        <location evidence="2">Nucleoplasm</location>
    </subcellularLocation>
</comment>
<dbReference type="Proteomes" id="UP001152592">
    <property type="component" value="Unassembled WGS sequence"/>
</dbReference>
<dbReference type="Pfam" id="PF00929">
    <property type="entry name" value="RNase_T"/>
    <property type="match status" value="1"/>
</dbReference>
<comment type="caution">
    <text evidence="15">The sequence shown here is derived from an EMBL/GenBank/DDBJ whole genome shotgun (WGS) entry which is preliminary data.</text>
</comment>